<dbReference type="Proteomes" id="UP000046392">
    <property type="component" value="Unplaced"/>
</dbReference>
<dbReference type="AlphaFoldDB" id="A0A0N5B4D7"/>
<evidence type="ECO:0000313" key="2">
    <source>
        <dbReference type="Proteomes" id="UP000046392"/>
    </source>
</evidence>
<accession>A0A0N5B4D7</accession>
<keyword evidence="1" id="KW-0472">Membrane</keyword>
<name>A0A0N5B4D7_STREA</name>
<reference evidence="3" key="1">
    <citation type="submission" date="2017-02" db="UniProtKB">
        <authorList>
            <consortium name="WormBaseParasite"/>
        </authorList>
    </citation>
    <scope>IDENTIFICATION</scope>
</reference>
<organism evidence="2 3">
    <name type="scientific">Strongyloides papillosus</name>
    <name type="common">Intestinal threadworm</name>
    <dbReference type="NCBI Taxonomy" id="174720"/>
    <lineage>
        <taxon>Eukaryota</taxon>
        <taxon>Metazoa</taxon>
        <taxon>Ecdysozoa</taxon>
        <taxon>Nematoda</taxon>
        <taxon>Chromadorea</taxon>
        <taxon>Rhabditida</taxon>
        <taxon>Tylenchina</taxon>
        <taxon>Panagrolaimomorpha</taxon>
        <taxon>Strongyloidoidea</taxon>
        <taxon>Strongyloididae</taxon>
        <taxon>Strongyloides</taxon>
    </lineage>
</organism>
<protein>
    <submittedName>
        <fullName evidence="3">Uncharacterized protein</fullName>
    </submittedName>
</protein>
<feature type="transmembrane region" description="Helical" evidence="1">
    <location>
        <begin position="6"/>
        <end position="24"/>
    </location>
</feature>
<sequence>MLNFNIAILFSILGINLITATITLDEATEIVSKILQPLFEGHRASMKDTAFQHKPELLTGEGLYLLRPIKISVVPPDFHVLLNGGKYDCAKRDIIRLCKLIPIYTFWDFLETDTYMTNTITERNSLRPKQRTHNLFTGYVSTENGLCGATLNITRVHTLNVPAIDADRSLITADEYDSYTNTGTPNLSNLDMTHNYFHAWRPKTSDIDESIAAYNNHYSQTVDGKPIDRARVCAGDLVDEHAIRNDIPRDKEVFPPPLPTIDYVDEGC</sequence>
<keyword evidence="2" id="KW-1185">Reference proteome</keyword>
<dbReference type="WBParaSite" id="SPAL_0000093900.1">
    <property type="protein sequence ID" value="SPAL_0000093900.1"/>
    <property type="gene ID" value="SPAL_0000093900"/>
</dbReference>
<keyword evidence="1" id="KW-1133">Transmembrane helix</keyword>
<evidence type="ECO:0000256" key="1">
    <source>
        <dbReference type="SAM" id="Phobius"/>
    </source>
</evidence>
<proteinExistence type="predicted"/>
<keyword evidence="1" id="KW-0812">Transmembrane</keyword>
<evidence type="ECO:0000313" key="3">
    <source>
        <dbReference type="WBParaSite" id="SPAL_0000093900.1"/>
    </source>
</evidence>